<dbReference type="EMBL" id="JAQQWK010000011">
    <property type="protein sequence ID" value="KAK8024330.1"/>
    <property type="molecule type" value="Genomic_DNA"/>
</dbReference>
<organism evidence="1 2">
    <name type="scientific">Apiospora rasikravindrae</name>
    <dbReference type="NCBI Taxonomy" id="990691"/>
    <lineage>
        <taxon>Eukaryota</taxon>
        <taxon>Fungi</taxon>
        <taxon>Dikarya</taxon>
        <taxon>Ascomycota</taxon>
        <taxon>Pezizomycotina</taxon>
        <taxon>Sordariomycetes</taxon>
        <taxon>Xylariomycetidae</taxon>
        <taxon>Amphisphaeriales</taxon>
        <taxon>Apiosporaceae</taxon>
        <taxon>Apiospora</taxon>
    </lineage>
</organism>
<reference evidence="1 2" key="1">
    <citation type="submission" date="2023-01" db="EMBL/GenBank/DDBJ databases">
        <title>Analysis of 21 Apiospora genomes using comparative genomics revels a genus with tremendous synthesis potential of carbohydrate active enzymes and secondary metabolites.</title>
        <authorList>
            <person name="Sorensen T."/>
        </authorList>
    </citation>
    <scope>NUCLEOTIDE SEQUENCE [LARGE SCALE GENOMIC DNA]</scope>
    <source>
        <strain evidence="1 2">CBS 33761</strain>
    </source>
</reference>
<evidence type="ECO:0000313" key="1">
    <source>
        <dbReference type="EMBL" id="KAK8024330.1"/>
    </source>
</evidence>
<dbReference type="Proteomes" id="UP001444661">
    <property type="component" value="Unassembled WGS sequence"/>
</dbReference>
<name>A0ABR1S2B2_9PEZI</name>
<evidence type="ECO:0000313" key="2">
    <source>
        <dbReference type="Proteomes" id="UP001444661"/>
    </source>
</evidence>
<accession>A0ABR1S2B2</accession>
<sequence length="69" mass="8384">MDLDRLKEDTRRFDQDTKRLKADRDRHEAKLFDLRVRTTGVKADPSQSELMNMVYEMERERKDRGHLSF</sequence>
<gene>
    <name evidence="1" type="ORF">PG993_012396</name>
</gene>
<protein>
    <submittedName>
        <fullName evidence="1">Uncharacterized protein</fullName>
    </submittedName>
</protein>
<keyword evidence="2" id="KW-1185">Reference proteome</keyword>
<proteinExistence type="predicted"/>
<comment type="caution">
    <text evidence="1">The sequence shown here is derived from an EMBL/GenBank/DDBJ whole genome shotgun (WGS) entry which is preliminary data.</text>
</comment>